<gene>
    <name evidence="1" type="ORF">MTP16_14630</name>
</gene>
<organism evidence="1 2">
    <name type="scientific">Hymenobacter monticola</name>
    <dbReference type="NCBI Taxonomy" id="1705399"/>
    <lineage>
        <taxon>Bacteria</taxon>
        <taxon>Pseudomonadati</taxon>
        <taxon>Bacteroidota</taxon>
        <taxon>Cytophagia</taxon>
        <taxon>Cytophagales</taxon>
        <taxon>Hymenobacteraceae</taxon>
        <taxon>Hymenobacter</taxon>
    </lineage>
</organism>
<reference evidence="1 2" key="1">
    <citation type="submission" date="2022-03" db="EMBL/GenBank/DDBJ databases">
        <title>Hymenobactersp. isolated from the air.</title>
        <authorList>
            <person name="Won M."/>
            <person name="Kwon S.-W."/>
        </authorList>
    </citation>
    <scope>NUCLEOTIDE SEQUENCE [LARGE SCALE GENOMIC DNA]</scope>
    <source>
        <strain evidence="1 2">KACC 22596</strain>
    </source>
</reference>
<keyword evidence="2" id="KW-1185">Reference proteome</keyword>
<evidence type="ECO:0000313" key="2">
    <source>
        <dbReference type="Proteomes" id="UP000831390"/>
    </source>
</evidence>
<name>A0ABY4B0M5_9BACT</name>
<evidence type="ECO:0000313" key="1">
    <source>
        <dbReference type="EMBL" id="UOE32364.1"/>
    </source>
</evidence>
<proteinExistence type="predicted"/>
<dbReference type="Proteomes" id="UP000831390">
    <property type="component" value="Chromosome"/>
</dbReference>
<accession>A0ABY4B0M5</accession>
<dbReference type="RefSeq" id="WP_243510803.1">
    <property type="nucleotide sequence ID" value="NZ_CP094534.1"/>
</dbReference>
<dbReference type="EMBL" id="CP094534">
    <property type="protein sequence ID" value="UOE32364.1"/>
    <property type="molecule type" value="Genomic_DNA"/>
</dbReference>
<protein>
    <submittedName>
        <fullName evidence="1">Uncharacterized protein</fullName>
    </submittedName>
</protein>
<sequence>MKYYCKYSAEDSLWGVGLTYLEYDMASGEPLRQVDDYGNILFYSQPDVMTPKEQGTCYLTESSLALELQYEEDRVLPEVFEAKWARATAFYDSRLDVKKRYATGYEVTPEDAQELILKFNHLAR</sequence>